<dbReference type="Gene3D" id="3.40.50.1000">
    <property type="entry name" value="HAD superfamily/HAD-like"/>
    <property type="match status" value="1"/>
</dbReference>
<dbReference type="PANTHER" id="PTHR43434">
    <property type="entry name" value="PHOSPHOGLYCOLATE PHOSPHATASE"/>
    <property type="match status" value="1"/>
</dbReference>
<comment type="caution">
    <text evidence="1">The sequence shown here is derived from an EMBL/GenBank/DDBJ whole genome shotgun (WGS) entry which is preliminary data.</text>
</comment>
<accession>A0ABR7JLN8</accession>
<evidence type="ECO:0000313" key="1">
    <source>
        <dbReference type="EMBL" id="MBC5995844.1"/>
    </source>
</evidence>
<sequence>MINENIEYIFLDYFDTIVHRTVPPEYIKKIWSKQINLRLGIEKNSEWIYNLREECAEKISNDNSKNDFDREYKYEQLIKQMYNRLIVHDLLSSDMVSYDDFYHICLDTEIEIEKEHQVINLDIVNIIKKYSNSGYKIYCISDFYLPKVAMQAFLKYHEIDIYFENVYISSEYLVQKSTGKLYEIVIEDLNINPENAIMIGDNYNSDNLMAKLKGLNSHYVDRTSMHKSYDKAWKQRNDSKYVIKQLDKIYKSSKKNLQPFACYGIYYYLFAERLYKILMKNGVNDVFFLSREGEMLKRIFDKYQELKPESFKRINTHYLLVSRASTFLSQLEPIEEETFCRLFDQYSTLNISNFLYSLTFNKDEIQTILNDINLDGEVLIENFRESKEFSKLKESNVFIDLYNLKRREQKLGLQEYIKSFGVDVYKDGMNIVDVGWKGSMQGNLYKFFEEKVKLKGFYLGVIEDTNMSSDNMKYGLVFSAMPCKSICYKELAMEYWFHEDLLHPSHGRASSYKLKENGYVEVICEHEPEVVKLYNDVVKYIHKDILEVIQMMDCVFKGHWEVNEFITYIAYLNYKENYTRNEQEKIVERLLSKNHYSSFGMDNVEMLLQNEATPNKFKKYKNIVQKGIKFIVNIKPHVKLPPYINSLIIRRFRKTYIYMTC</sequence>
<reference evidence="1 2" key="1">
    <citation type="submission" date="2020-08" db="EMBL/GenBank/DDBJ databases">
        <authorList>
            <person name="Liu C."/>
            <person name="Sun Q."/>
        </authorList>
    </citation>
    <scope>NUCLEOTIDE SEQUENCE [LARGE SCALE GENOMIC DNA]</scope>
    <source>
        <strain evidence="1 2">NSJ-18</strain>
    </source>
</reference>
<keyword evidence="2" id="KW-1185">Reference proteome</keyword>
<dbReference type="SUPFAM" id="SSF56784">
    <property type="entry name" value="HAD-like"/>
    <property type="match status" value="1"/>
</dbReference>
<dbReference type="InterPro" id="IPR036412">
    <property type="entry name" value="HAD-like_sf"/>
</dbReference>
<dbReference type="Pfam" id="PF00702">
    <property type="entry name" value="Hydrolase"/>
    <property type="match status" value="1"/>
</dbReference>
<dbReference type="InterPro" id="IPR006439">
    <property type="entry name" value="HAD-SF_hydro_IA"/>
</dbReference>
<dbReference type="InterPro" id="IPR050155">
    <property type="entry name" value="HAD-like_hydrolase_sf"/>
</dbReference>
<dbReference type="GO" id="GO:0016787">
    <property type="term" value="F:hydrolase activity"/>
    <property type="evidence" value="ECO:0007669"/>
    <property type="project" value="UniProtKB-KW"/>
</dbReference>
<dbReference type="EMBL" id="JACRWE010000002">
    <property type="protein sequence ID" value="MBC5995844.1"/>
    <property type="molecule type" value="Genomic_DNA"/>
</dbReference>
<dbReference type="InterPro" id="IPR023214">
    <property type="entry name" value="HAD_sf"/>
</dbReference>
<evidence type="ECO:0000313" key="2">
    <source>
        <dbReference type="Proteomes" id="UP000609849"/>
    </source>
</evidence>
<dbReference type="NCBIfam" id="TIGR01549">
    <property type="entry name" value="HAD-SF-IA-v1"/>
    <property type="match status" value="1"/>
</dbReference>
<protein>
    <submittedName>
        <fullName evidence="1">HAD-IA family hydrolase</fullName>
    </submittedName>
</protein>
<dbReference type="PANTHER" id="PTHR43434:SF1">
    <property type="entry name" value="PHOSPHOGLYCOLATE PHOSPHATASE"/>
    <property type="match status" value="1"/>
</dbReference>
<proteinExistence type="predicted"/>
<organism evidence="1 2">
    <name type="scientific">Romboutsia faecis</name>
    <dbReference type="NCBI Taxonomy" id="2764597"/>
    <lineage>
        <taxon>Bacteria</taxon>
        <taxon>Bacillati</taxon>
        <taxon>Bacillota</taxon>
        <taxon>Clostridia</taxon>
        <taxon>Peptostreptococcales</taxon>
        <taxon>Peptostreptococcaceae</taxon>
        <taxon>Romboutsia</taxon>
    </lineage>
</organism>
<gene>
    <name evidence="1" type="ORF">H8923_03660</name>
</gene>
<dbReference type="Proteomes" id="UP000609849">
    <property type="component" value="Unassembled WGS sequence"/>
</dbReference>
<name>A0ABR7JLN8_9FIRM</name>
<dbReference type="RefSeq" id="WP_153923741.1">
    <property type="nucleotide sequence ID" value="NZ_JACRWE010000002.1"/>
</dbReference>
<keyword evidence="1" id="KW-0378">Hydrolase</keyword>
<dbReference type="CDD" id="cd01427">
    <property type="entry name" value="HAD_like"/>
    <property type="match status" value="1"/>
</dbReference>